<proteinExistence type="predicted"/>
<feature type="compositionally biased region" description="Polar residues" evidence="2">
    <location>
        <begin position="177"/>
        <end position="200"/>
    </location>
</feature>
<keyword evidence="3" id="KW-0472">Membrane</keyword>
<feature type="compositionally biased region" description="Polar residues" evidence="2">
    <location>
        <begin position="91"/>
        <end position="100"/>
    </location>
</feature>
<dbReference type="PROSITE" id="PS50041">
    <property type="entry name" value="C_TYPE_LECTIN_2"/>
    <property type="match status" value="1"/>
</dbReference>
<feature type="domain" description="C-type lectin" evidence="4">
    <location>
        <begin position="17"/>
        <end position="65"/>
    </location>
</feature>
<sequence>MRRNTTKGGTAASKYRDWHWLDGTSFNFYNWHSGEPDTNAQCAVITPSGTWRDEYCGQAKRFTCKKVLRQPTTTTTTTTLTSTNPTDLLTIPTTMSSPLVTTGLPETDRTSQKNDFTATSTTPENRRVPSSPRRETQTGAGQSGVGLYVGVPAGCVVVIIAAVLAGVILYRRWHTPKSPQTQETALSSVTSPATGDQDLTPQAPDGAGEYCYVNKPRNGEHVSYVSTTNTGVATYVNTRDDGRADYVNTADSGGPSYVNTGQRNTNVINDPSQYQNVAVSQVQTHSGGGGSLQQTSADYETMTPPATPYENIEPTGVVVTGDYESLRTTTGDNKHVSEAANGEVT</sequence>
<feature type="region of interest" description="Disordered" evidence="2">
    <location>
        <begin position="177"/>
        <end position="208"/>
    </location>
</feature>
<dbReference type="PANTHER" id="PTHR22803">
    <property type="entry name" value="MANNOSE, PHOSPHOLIPASE, LECTIN RECEPTOR RELATED"/>
    <property type="match status" value="1"/>
</dbReference>
<feature type="compositionally biased region" description="Low complexity" evidence="2">
    <location>
        <begin position="73"/>
        <end position="90"/>
    </location>
</feature>
<feature type="region of interest" description="Disordered" evidence="2">
    <location>
        <begin position="73"/>
        <end position="144"/>
    </location>
</feature>
<comment type="caution">
    <text evidence="5">The sequence shown here is derived from an EMBL/GenBank/DDBJ whole genome shotgun (WGS) entry which is preliminary data.</text>
</comment>
<keyword evidence="6" id="KW-1185">Reference proteome</keyword>
<evidence type="ECO:0000256" key="1">
    <source>
        <dbReference type="ARBA" id="ARBA00023157"/>
    </source>
</evidence>
<dbReference type="InterPro" id="IPR016186">
    <property type="entry name" value="C-type_lectin-like/link_sf"/>
</dbReference>
<gene>
    <name evidence="5" type="ORF">NP493_933g00007</name>
</gene>
<dbReference type="InterPro" id="IPR018378">
    <property type="entry name" value="C-type_lectin_CS"/>
</dbReference>
<feature type="compositionally biased region" description="Basic and acidic residues" evidence="2">
    <location>
        <begin position="124"/>
        <end position="136"/>
    </location>
</feature>
<dbReference type="EMBL" id="JAODUO010000932">
    <property type="protein sequence ID" value="KAK2172748.1"/>
    <property type="molecule type" value="Genomic_DNA"/>
</dbReference>
<dbReference type="SUPFAM" id="SSF56436">
    <property type="entry name" value="C-type lectin-like"/>
    <property type="match status" value="1"/>
</dbReference>
<feature type="compositionally biased region" description="Polar residues" evidence="2">
    <location>
        <begin position="113"/>
        <end position="123"/>
    </location>
</feature>
<name>A0AAD9NLA9_RIDPI</name>
<organism evidence="5 6">
    <name type="scientific">Ridgeia piscesae</name>
    <name type="common">Tubeworm</name>
    <dbReference type="NCBI Taxonomy" id="27915"/>
    <lineage>
        <taxon>Eukaryota</taxon>
        <taxon>Metazoa</taxon>
        <taxon>Spiralia</taxon>
        <taxon>Lophotrochozoa</taxon>
        <taxon>Annelida</taxon>
        <taxon>Polychaeta</taxon>
        <taxon>Sedentaria</taxon>
        <taxon>Canalipalpata</taxon>
        <taxon>Sabellida</taxon>
        <taxon>Siboglinidae</taxon>
        <taxon>Ridgeia</taxon>
    </lineage>
</organism>
<dbReference type="InterPro" id="IPR001304">
    <property type="entry name" value="C-type_lectin-like"/>
</dbReference>
<reference evidence="5" key="1">
    <citation type="journal article" date="2023" name="Mol. Biol. Evol.">
        <title>Third-Generation Sequencing Reveals the Adaptive Role of the Epigenome in Three Deep-Sea Polychaetes.</title>
        <authorList>
            <person name="Perez M."/>
            <person name="Aroh O."/>
            <person name="Sun Y."/>
            <person name="Lan Y."/>
            <person name="Juniper S.K."/>
            <person name="Young C.R."/>
            <person name="Angers B."/>
            <person name="Qian P.Y."/>
        </authorList>
    </citation>
    <scope>NUCLEOTIDE SEQUENCE</scope>
    <source>
        <strain evidence="5">R07B-5</strain>
    </source>
</reference>
<keyword evidence="1" id="KW-1015">Disulfide bond</keyword>
<keyword evidence="3" id="KW-0812">Transmembrane</keyword>
<evidence type="ECO:0000259" key="4">
    <source>
        <dbReference type="PROSITE" id="PS50041"/>
    </source>
</evidence>
<keyword evidence="3" id="KW-1133">Transmembrane helix</keyword>
<accession>A0AAD9NLA9</accession>
<dbReference type="Pfam" id="PF00059">
    <property type="entry name" value="Lectin_C"/>
    <property type="match status" value="1"/>
</dbReference>
<dbReference type="PROSITE" id="PS00615">
    <property type="entry name" value="C_TYPE_LECTIN_1"/>
    <property type="match status" value="1"/>
</dbReference>
<evidence type="ECO:0000313" key="6">
    <source>
        <dbReference type="Proteomes" id="UP001209878"/>
    </source>
</evidence>
<dbReference type="Gene3D" id="3.10.100.10">
    <property type="entry name" value="Mannose-Binding Protein A, subunit A"/>
    <property type="match status" value="1"/>
</dbReference>
<dbReference type="AlphaFoldDB" id="A0AAD9NLA9"/>
<dbReference type="Proteomes" id="UP001209878">
    <property type="component" value="Unassembled WGS sequence"/>
</dbReference>
<evidence type="ECO:0000313" key="5">
    <source>
        <dbReference type="EMBL" id="KAK2172748.1"/>
    </source>
</evidence>
<dbReference type="InterPro" id="IPR050111">
    <property type="entry name" value="C-type_lectin/snaclec_domain"/>
</dbReference>
<protein>
    <recommendedName>
        <fullName evidence="4">C-type lectin domain-containing protein</fullName>
    </recommendedName>
</protein>
<dbReference type="InterPro" id="IPR016187">
    <property type="entry name" value="CTDL_fold"/>
</dbReference>
<dbReference type="CDD" id="cd00037">
    <property type="entry name" value="CLECT"/>
    <property type="match status" value="1"/>
</dbReference>
<feature type="transmembrane region" description="Helical" evidence="3">
    <location>
        <begin position="145"/>
        <end position="170"/>
    </location>
</feature>
<evidence type="ECO:0000256" key="2">
    <source>
        <dbReference type="SAM" id="MobiDB-lite"/>
    </source>
</evidence>
<evidence type="ECO:0000256" key="3">
    <source>
        <dbReference type="SAM" id="Phobius"/>
    </source>
</evidence>